<evidence type="ECO:0000313" key="2">
    <source>
        <dbReference type="Proteomes" id="UP001165269"/>
    </source>
</evidence>
<evidence type="ECO:0000313" key="1">
    <source>
        <dbReference type="EMBL" id="MCI3277589.1"/>
    </source>
</evidence>
<keyword evidence="2" id="KW-1185">Reference proteome</keyword>
<proteinExistence type="predicted"/>
<comment type="caution">
    <text evidence="1">The sequence shown here is derived from an EMBL/GenBank/DDBJ whole genome shotgun (WGS) entry which is preliminary data.</text>
</comment>
<sequence length="148" mass="16457">MTFDYRDDRCESVRFTDVDGDQLHLEPAVRHGKPAISLRTARGDGRGGGAVHVLAEETEELVTGIRRITRASVNENPHTFLGEVRFARRFVAQRPGQPDIHGVEYPSGHVIADVPYTGLTAFLTISVITDEYENTVIHWADEPTRSSS</sequence>
<dbReference type="EMBL" id="JALDAY010000015">
    <property type="protein sequence ID" value="MCI3277589.1"/>
    <property type="molecule type" value="Genomic_DNA"/>
</dbReference>
<accession>A0ABS9YL02</accession>
<reference evidence="1" key="1">
    <citation type="submission" date="2022-03" db="EMBL/GenBank/DDBJ databases">
        <title>Streptomyces 7R015 and 7R016 isolated from Barleria lupulina in Thailand.</title>
        <authorList>
            <person name="Kanchanasin P."/>
            <person name="Phongsopitanun W."/>
            <person name="Tanasupawat S."/>
        </authorList>
    </citation>
    <scope>NUCLEOTIDE SEQUENCE</scope>
    <source>
        <strain evidence="1">7R015</strain>
    </source>
</reference>
<protein>
    <submittedName>
        <fullName evidence="1">Uncharacterized protein</fullName>
    </submittedName>
</protein>
<dbReference type="Proteomes" id="UP001165269">
    <property type="component" value="Unassembled WGS sequence"/>
</dbReference>
<gene>
    <name evidence="1" type="ORF">MQP27_41625</name>
</gene>
<dbReference type="RefSeq" id="WP_242775421.1">
    <property type="nucleotide sequence ID" value="NZ_JALDAY010000015.1"/>
</dbReference>
<name>A0ABS9YL02_9ACTN</name>
<organism evidence="1 2">
    <name type="scientific">Streptomyces cylindrosporus</name>
    <dbReference type="NCBI Taxonomy" id="2927583"/>
    <lineage>
        <taxon>Bacteria</taxon>
        <taxon>Bacillati</taxon>
        <taxon>Actinomycetota</taxon>
        <taxon>Actinomycetes</taxon>
        <taxon>Kitasatosporales</taxon>
        <taxon>Streptomycetaceae</taxon>
        <taxon>Streptomyces</taxon>
    </lineage>
</organism>